<accession>A0A1F5LHE2</accession>
<evidence type="ECO:0000259" key="8">
    <source>
        <dbReference type="Pfam" id="PF20684"/>
    </source>
</evidence>
<name>A0A1F5LHE2_PENAI</name>
<feature type="region of interest" description="Disordered" evidence="6">
    <location>
        <begin position="312"/>
        <end position="352"/>
    </location>
</feature>
<feature type="transmembrane region" description="Helical" evidence="7">
    <location>
        <begin position="48"/>
        <end position="68"/>
    </location>
</feature>
<keyword evidence="2 7" id="KW-0812">Transmembrane</keyword>
<evidence type="ECO:0000256" key="2">
    <source>
        <dbReference type="ARBA" id="ARBA00022692"/>
    </source>
</evidence>
<sequence>MHLYNVFTYPIVRDGLIANTILVAVATILVILRFVSRHIRKSNIWWDDAFCVAAMLHTYGMLAMQYHYARLGMRNHIGKVPPENTVIMLKMLISYQLVYYNAMVLAKFSYLFLYLRIFVTKEFRILTWVCMGCAVAYWTGSVLQVFLLCTPFERNWNPALPGHCANQNVAFTTIGVFNLLTDVMIMVLPIRFIWKLQMSIATKMALYSIFGLGIFISSITIIRIKVLTAVDFTDLPYSMIWAAFWSVTEPALAIANGCAPMLRPILKAAFPSLFATANAEYTTQPASGPILSKSNTSKRIDEMDSEFPLTRLEESRSRDDDSLNYHSQDDRSHVHHTPRSVVGPKGQGLYTT</sequence>
<feature type="transmembrane region" description="Helical" evidence="7">
    <location>
        <begin position="125"/>
        <end position="148"/>
    </location>
</feature>
<proteinExistence type="inferred from homology"/>
<comment type="similarity">
    <text evidence="5">Belongs to the SAT4 family.</text>
</comment>
<gene>
    <name evidence="9" type="ORF">PENARI_c010G02888</name>
</gene>
<evidence type="ECO:0000313" key="9">
    <source>
        <dbReference type="EMBL" id="OGE52339.1"/>
    </source>
</evidence>
<comment type="subcellular location">
    <subcellularLocation>
        <location evidence="1">Membrane</location>
        <topology evidence="1">Multi-pass membrane protein</topology>
    </subcellularLocation>
</comment>
<dbReference type="Proteomes" id="UP000177622">
    <property type="component" value="Unassembled WGS sequence"/>
</dbReference>
<dbReference type="RefSeq" id="XP_022487781.1">
    <property type="nucleotide sequence ID" value="XM_022632171.1"/>
</dbReference>
<evidence type="ECO:0000256" key="5">
    <source>
        <dbReference type="ARBA" id="ARBA00038359"/>
    </source>
</evidence>
<dbReference type="STRING" id="1835702.A0A1F5LHE2"/>
<feature type="compositionally biased region" description="Basic and acidic residues" evidence="6">
    <location>
        <begin position="312"/>
        <end position="332"/>
    </location>
</feature>
<protein>
    <recommendedName>
        <fullName evidence="8">Rhodopsin domain-containing protein</fullName>
    </recommendedName>
</protein>
<dbReference type="EMBL" id="LXJU01000010">
    <property type="protein sequence ID" value="OGE52339.1"/>
    <property type="molecule type" value="Genomic_DNA"/>
</dbReference>
<evidence type="ECO:0000256" key="7">
    <source>
        <dbReference type="SAM" id="Phobius"/>
    </source>
</evidence>
<dbReference type="GO" id="GO:0016020">
    <property type="term" value="C:membrane"/>
    <property type="evidence" value="ECO:0007669"/>
    <property type="project" value="UniProtKB-SubCell"/>
</dbReference>
<dbReference type="Pfam" id="PF20684">
    <property type="entry name" value="Fung_rhodopsin"/>
    <property type="match status" value="1"/>
</dbReference>
<reference evidence="9 10" key="1">
    <citation type="journal article" date="2016" name="Sci. Rep.">
        <title>Penicillium arizonense, a new, genome sequenced fungal species, reveals a high chemical diversity in secreted metabolites.</title>
        <authorList>
            <person name="Grijseels S."/>
            <person name="Nielsen J.C."/>
            <person name="Randelovic M."/>
            <person name="Nielsen J."/>
            <person name="Nielsen K.F."/>
            <person name="Workman M."/>
            <person name="Frisvad J.C."/>
        </authorList>
    </citation>
    <scope>NUCLEOTIDE SEQUENCE [LARGE SCALE GENOMIC DNA]</scope>
    <source>
        <strain evidence="9 10">CBS 141311</strain>
    </source>
</reference>
<feature type="transmembrane region" description="Helical" evidence="7">
    <location>
        <begin position="16"/>
        <end position="36"/>
    </location>
</feature>
<organism evidence="9 10">
    <name type="scientific">Penicillium arizonense</name>
    <dbReference type="NCBI Taxonomy" id="1835702"/>
    <lineage>
        <taxon>Eukaryota</taxon>
        <taxon>Fungi</taxon>
        <taxon>Dikarya</taxon>
        <taxon>Ascomycota</taxon>
        <taxon>Pezizomycotina</taxon>
        <taxon>Eurotiomycetes</taxon>
        <taxon>Eurotiomycetidae</taxon>
        <taxon>Eurotiales</taxon>
        <taxon>Aspergillaceae</taxon>
        <taxon>Penicillium</taxon>
    </lineage>
</organism>
<keyword evidence="4 7" id="KW-0472">Membrane</keyword>
<dbReference type="AlphaFoldDB" id="A0A1F5LHE2"/>
<feature type="transmembrane region" description="Helical" evidence="7">
    <location>
        <begin position="206"/>
        <end position="226"/>
    </location>
</feature>
<dbReference type="GeneID" id="34576905"/>
<feature type="transmembrane region" description="Helical" evidence="7">
    <location>
        <begin position="238"/>
        <end position="259"/>
    </location>
</feature>
<dbReference type="OrthoDB" id="10017208at2759"/>
<dbReference type="InterPro" id="IPR052337">
    <property type="entry name" value="SAT4-like"/>
</dbReference>
<feature type="domain" description="Rhodopsin" evidence="8">
    <location>
        <begin position="32"/>
        <end position="267"/>
    </location>
</feature>
<evidence type="ECO:0000256" key="3">
    <source>
        <dbReference type="ARBA" id="ARBA00022989"/>
    </source>
</evidence>
<dbReference type="PANTHER" id="PTHR33048:SF161">
    <property type="entry name" value="INTEGRAL MEMBRANE PROTEIN"/>
    <property type="match status" value="1"/>
</dbReference>
<dbReference type="PANTHER" id="PTHR33048">
    <property type="entry name" value="PTH11-LIKE INTEGRAL MEMBRANE PROTEIN (AFU_ORTHOLOGUE AFUA_5G11245)"/>
    <property type="match status" value="1"/>
</dbReference>
<feature type="transmembrane region" description="Helical" evidence="7">
    <location>
        <begin position="88"/>
        <end position="113"/>
    </location>
</feature>
<evidence type="ECO:0000313" key="10">
    <source>
        <dbReference type="Proteomes" id="UP000177622"/>
    </source>
</evidence>
<dbReference type="InterPro" id="IPR049326">
    <property type="entry name" value="Rhodopsin_dom_fungi"/>
</dbReference>
<keyword evidence="3 7" id="KW-1133">Transmembrane helix</keyword>
<evidence type="ECO:0000256" key="4">
    <source>
        <dbReference type="ARBA" id="ARBA00023136"/>
    </source>
</evidence>
<keyword evidence="10" id="KW-1185">Reference proteome</keyword>
<comment type="caution">
    <text evidence="9">The sequence shown here is derived from an EMBL/GenBank/DDBJ whole genome shotgun (WGS) entry which is preliminary data.</text>
</comment>
<feature type="transmembrane region" description="Helical" evidence="7">
    <location>
        <begin position="168"/>
        <end position="194"/>
    </location>
</feature>
<evidence type="ECO:0000256" key="1">
    <source>
        <dbReference type="ARBA" id="ARBA00004141"/>
    </source>
</evidence>
<evidence type="ECO:0000256" key="6">
    <source>
        <dbReference type="SAM" id="MobiDB-lite"/>
    </source>
</evidence>